<sequence length="62" mass="6851">MGLDLRVNEPWFTTGALQLAVFAILLCAVFTIIYTVVPRFLRGICNAAAMLGGIYLFAKWIS</sequence>
<evidence type="ECO:0000256" key="1">
    <source>
        <dbReference type="SAM" id="Phobius"/>
    </source>
</evidence>
<dbReference type="Proteomes" id="UP000198915">
    <property type="component" value="Unassembled WGS sequence"/>
</dbReference>
<feature type="transmembrane region" description="Helical" evidence="1">
    <location>
        <begin position="12"/>
        <end position="34"/>
    </location>
</feature>
<keyword evidence="1" id="KW-1133">Transmembrane helix</keyword>
<dbReference type="AlphaFoldDB" id="A0A1I3ZX23"/>
<protein>
    <submittedName>
        <fullName evidence="2">Uncharacterized protein</fullName>
    </submittedName>
</protein>
<keyword evidence="3" id="KW-1185">Reference proteome</keyword>
<keyword evidence="1" id="KW-0812">Transmembrane</keyword>
<accession>A0A1I3ZX23</accession>
<organism evidence="2 3">
    <name type="scientific">Brevibacillus centrosporus</name>
    <dbReference type="NCBI Taxonomy" id="54910"/>
    <lineage>
        <taxon>Bacteria</taxon>
        <taxon>Bacillati</taxon>
        <taxon>Bacillota</taxon>
        <taxon>Bacilli</taxon>
        <taxon>Bacillales</taxon>
        <taxon>Paenibacillaceae</taxon>
        <taxon>Brevibacillus</taxon>
    </lineage>
</organism>
<gene>
    <name evidence="2" type="ORF">SAMN05518846_11425</name>
</gene>
<keyword evidence="1" id="KW-0472">Membrane</keyword>
<reference evidence="3" key="1">
    <citation type="submission" date="2016-10" db="EMBL/GenBank/DDBJ databases">
        <authorList>
            <person name="Varghese N."/>
            <person name="Submissions S."/>
        </authorList>
    </citation>
    <scope>NUCLEOTIDE SEQUENCE [LARGE SCALE GENOMIC DNA]</scope>
    <source>
        <strain evidence="3">OK042</strain>
    </source>
</reference>
<name>A0A1I3ZX23_9BACL</name>
<evidence type="ECO:0000313" key="2">
    <source>
        <dbReference type="EMBL" id="SFK48231.1"/>
    </source>
</evidence>
<dbReference type="STRING" id="1884381.SAMN05518846_11425"/>
<evidence type="ECO:0000313" key="3">
    <source>
        <dbReference type="Proteomes" id="UP000198915"/>
    </source>
</evidence>
<proteinExistence type="predicted"/>
<feature type="transmembrane region" description="Helical" evidence="1">
    <location>
        <begin position="40"/>
        <end position="58"/>
    </location>
</feature>
<dbReference type="EMBL" id="FORT01000014">
    <property type="protein sequence ID" value="SFK48231.1"/>
    <property type="molecule type" value="Genomic_DNA"/>
</dbReference>